<feature type="signal peptide" evidence="1">
    <location>
        <begin position="1"/>
        <end position="23"/>
    </location>
</feature>
<name>A0A7G1HRW4_9BACT</name>
<dbReference type="Gene3D" id="2.60.40.2340">
    <property type="match status" value="2"/>
</dbReference>
<accession>A0A7G1HRW4</accession>
<dbReference type="PROSITE" id="PS51257">
    <property type="entry name" value="PROKAR_LIPOPROTEIN"/>
    <property type="match status" value="1"/>
</dbReference>
<evidence type="ECO:0000256" key="1">
    <source>
        <dbReference type="SAM" id="SignalP"/>
    </source>
</evidence>
<evidence type="ECO:0000313" key="3">
    <source>
        <dbReference type="Proteomes" id="UP000594042"/>
    </source>
</evidence>
<keyword evidence="3" id="KW-1185">Reference proteome</keyword>
<proteinExistence type="predicted"/>
<dbReference type="KEGG" id="copr:Cop2CBH44_00560"/>
<reference evidence="3" key="1">
    <citation type="submission" date="2020-07" db="EMBL/GenBank/DDBJ databases">
        <title>Complete genome sequencing of Coprobacter sp. strain 2CBH44.</title>
        <authorList>
            <person name="Sakamoto M."/>
            <person name="Murakami T."/>
            <person name="Mori H."/>
        </authorList>
    </citation>
    <scope>NUCLEOTIDE SEQUENCE [LARGE SCALE GENOMIC DNA]</scope>
    <source>
        <strain evidence="3">2CBH44</strain>
    </source>
</reference>
<dbReference type="RefSeq" id="WP_021929332.1">
    <property type="nucleotide sequence ID" value="NZ_AP023322.1"/>
</dbReference>
<feature type="chain" id="PRO_5028878809" description="DUF1735 domain-containing protein" evidence="1">
    <location>
        <begin position="24"/>
        <end position="245"/>
    </location>
</feature>
<protein>
    <recommendedName>
        <fullName evidence="4">DUF1735 domain-containing protein</fullName>
    </recommendedName>
</protein>
<sequence>MKKRTVFLGLAVFLLGLATGCSKDIDDYPKSNLRAISYFSFKPYHNADKNVFVEHVGEIDEVNKVIRVVLPPDVVLTGLRPYIELSPWTTVTPGSLTPMDFTSESVDFEVRAESGKVAVYSVVRELTYVYTKAELYSVSFPDFRDETGEVLRRVFPNFSNNSAVTVTVPEGTALERILVELELSAASQKASVEVCDDGSETEFVPFSGSGYVDFTHTVIFRVTPESGSAVNYRVTLAYPEEGEGL</sequence>
<evidence type="ECO:0008006" key="4">
    <source>
        <dbReference type="Google" id="ProtNLM"/>
    </source>
</evidence>
<dbReference type="AlphaFoldDB" id="A0A7G1HRW4"/>
<keyword evidence="1" id="KW-0732">Signal</keyword>
<dbReference type="EMBL" id="AP023322">
    <property type="protein sequence ID" value="BCI61703.1"/>
    <property type="molecule type" value="Genomic_DNA"/>
</dbReference>
<evidence type="ECO:0000313" key="2">
    <source>
        <dbReference type="EMBL" id="BCI61703.1"/>
    </source>
</evidence>
<dbReference type="Proteomes" id="UP000594042">
    <property type="component" value="Chromosome"/>
</dbReference>
<organism evidence="2 3">
    <name type="scientific">Coprobacter secundus subsp. similis</name>
    <dbReference type="NCBI Taxonomy" id="2751153"/>
    <lineage>
        <taxon>Bacteria</taxon>
        <taxon>Pseudomonadati</taxon>
        <taxon>Bacteroidota</taxon>
        <taxon>Bacteroidia</taxon>
        <taxon>Bacteroidales</taxon>
        <taxon>Barnesiellaceae</taxon>
        <taxon>Coprobacter</taxon>
    </lineage>
</organism>
<gene>
    <name evidence="2" type="ORF">Cop2CBH44_00560</name>
</gene>